<gene>
    <name evidence="2" type="ordered locus">BP1026B_I2070</name>
</gene>
<name>A0A0H3HP45_BURP2</name>
<dbReference type="KEGG" id="bpz:BP1026B_I2070"/>
<protein>
    <recommendedName>
        <fullName evidence="1">Tox-REase-5 domain-containing protein</fullName>
    </recommendedName>
</protein>
<evidence type="ECO:0000313" key="2">
    <source>
        <dbReference type="EMBL" id="AFI66685.1"/>
    </source>
</evidence>
<proteinExistence type="predicted"/>
<evidence type="ECO:0000313" key="3">
    <source>
        <dbReference type="Proteomes" id="UP000010087"/>
    </source>
</evidence>
<evidence type="ECO:0000259" key="1">
    <source>
        <dbReference type="Pfam" id="PF15648"/>
    </source>
</evidence>
<dbReference type="AlphaFoldDB" id="A0A0H3HP45"/>
<sequence>MAGLVFPVIEAAAVELGPILARVGVALLGGATVAGTASLSGDTPKEDSKATPDVRALPRTGESCKKCPPESGAKIRRNHGVNWNAYRYQARITGFAFDTEECRWSDEWNWLGIDFDGFQPGECLLQETKGNYDQFLDGSIPKADKFFKGFDSMEATAIRQSAAVRANPPARLMWYFQTPLARQRMLTVLRRLGITSILQP</sequence>
<accession>A0A0H3HP45</accession>
<dbReference type="InterPro" id="IPR028904">
    <property type="entry name" value="Tox-REase-5_dom"/>
</dbReference>
<feature type="domain" description="Tox-REase-5" evidence="1">
    <location>
        <begin position="85"/>
        <end position="178"/>
    </location>
</feature>
<dbReference type="Pfam" id="PF15648">
    <property type="entry name" value="Tox-REase-5"/>
    <property type="match status" value="1"/>
</dbReference>
<dbReference type="Proteomes" id="UP000010087">
    <property type="component" value="Chromosome 1"/>
</dbReference>
<reference evidence="2 3" key="1">
    <citation type="journal article" date="2012" name="PLoS ONE">
        <title>Evolution of Burkholderia pseudomallei in recurrent melioidosis.</title>
        <authorList>
            <person name="Hayden H.S."/>
            <person name="Lim R."/>
            <person name="Brittnacher M.J."/>
            <person name="Sims E.H."/>
            <person name="Ramage E.R."/>
            <person name="Fong C."/>
            <person name="Wu Z."/>
            <person name="Crist E."/>
            <person name="Chang J."/>
            <person name="Zhou Y."/>
            <person name="Radey M."/>
            <person name="Rohmer L."/>
            <person name="Haugen E."/>
            <person name="Gillett W."/>
            <person name="Wuthiekanun V."/>
            <person name="Peacock S.J."/>
            <person name="Kaul R."/>
            <person name="Miller S.I."/>
            <person name="Manoil C."/>
            <person name="Jacobs M.A."/>
        </authorList>
    </citation>
    <scope>NUCLEOTIDE SEQUENCE [LARGE SCALE GENOMIC DNA]</scope>
    <source>
        <strain evidence="2 3">1026b</strain>
    </source>
</reference>
<dbReference type="EMBL" id="CP002833">
    <property type="protein sequence ID" value="AFI66685.1"/>
    <property type="molecule type" value="Genomic_DNA"/>
</dbReference>
<organism evidence="2 3">
    <name type="scientific">Burkholderia pseudomallei (strain 1026b)</name>
    <dbReference type="NCBI Taxonomy" id="884204"/>
    <lineage>
        <taxon>Bacteria</taxon>
        <taxon>Pseudomonadati</taxon>
        <taxon>Pseudomonadota</taxon>
        <taxon>Betaproteobacteria</taxon>
        <taxon>Burkholderiales</taxon>
        <taxon>Burkholderiaceae</taxon>
        <taxon>Burkholderia</taxon>
        <taxon>pseudomallei group</taxon>
    </lineage>
</organism>